<feature type="transmembrane region" description="Helical" evidence="1">
    <location>
        <begin position="176"/>
        <end position="198"/>
    </location>
</feature>
<comment type="caution">
    <text evidence="2">The sequence shown here is derived from an EMBL/GenBank/DDBJ whole genome shotgun (WGS) entry which is preliminary data.</text>
</comment>
<feature type="transmembrane region" description="Helical" evidence="1">
    <location>
        <begin position="210"/>
        <end position="232"/>
    </location>
</feature>
<organism evidence="2 3">
    <name type="scientific">Candidatus Afipia apatlaquensis</name>
    <dbReference type="NCBI Taxonomy" id="2712852"/>
    <lineage>
        <taxon>Bacteria</taxon>
        <taxon>Pseudomonadati</taxon>
        <taxon>Pseudomonadota</taxon>
        <taxon>Alphaproteobacteria</taxon>
        <taxon>Hyphomicrobiales</taxon>
        <taxon>Nitrobacteraceae</taxon>
        <taxon>Afipia</taxon>
    </lineage>
</organism>
<keyword evidence="3" id="KW-1185">Reference proteome</keyword>
<dbReference type="Proteomes" id="UP000480266">
    <property type="component" value="Unassembled WGS sequence"/>
</dbReference>
<evidence type="ECO:0000313" key="3">
    <source>
        <dbReference type="Proteomes" id="UP000480266"/>
    </source>
</evidence>
<keyword evidence="1" id="KW-0812">Transmembrane</keyword>
<feature type="transmembrane region" description="Helical" evidence="1">
    <location>
        <begin position="12"/>
        <end position="31"/>
    </location>
</feature>
<feature type="non-terminal residue" evidence="2">
    <location>
        <position position="354"/>
    </location>
</feature>
<proteinExistence type="predicted"/>
<evidence type="ECO:0000256" key="1">
    <source>
        <dbReference type="SAM" id="Phobius"/>
    </source>
</evidence>
<gene>
    <name evidence="2" type="ORF">G4V63_11845</name>
</gene>
<dbReference type="EMBL" id="JAAMRR010000620">
    <property type="protein sequence ID" value="NGX95887.1"/>
    <property type="molecule type" value="Genomic_DNA"/>
</dbReference>
<keyword evidence="1" id="KW-1133">Transmembrane helix</keyword>
<keyword evidence="1" id="KW-0472">Membrane</keyword>
<feature type="transmembrane region" description="Helical" evidence="1">
    <location>
        <begin position="290"/>
        <end position="315"/>
    </location>
</feature>
<feature type="transmembrane region" description="Helical" evidence="1">
    <location>
        <begin position="91"/>
        <end position="113"/>
    </location>
</feature>
<feature type="transmembrane region" description="Helical" evidence="1">
    <location>
        <begin position="259"/>
        <end position="278"/>
    </location>
</feature>
<feature type="transmembrane region" description="Helical" evidence="1">
    <location>
        <begin position="120"/>
        <end position="139"/>
    </location>
</feature>
<reference evidence="2" key="1">
    <citation type="submission" date="2020-02" db="EMBL/GenBank/DDBJ databases">
        <title>Draft genome sequence of Candidatus Afipia apatlaquensis IBT-C3, a potential strain for decolorization of textile dyes.</title>
        <authorList>
            <person name="Sanchez-Reyes A."/>
            <person name="Breton-Deval L."/>
            <person name="Mangelson H."/>
            <person name="Sanchez-Flores A."/>
        </authorList>
    </citation>
    <scope>NUCLEOTIDE SEQUENCE [LARGE SCALE GENOMIC DNA]</scope>
    <source>
        <strain evidence="2">IBT-C3</strain>
    </source>
</reference>
<protein>
    <recommendedName>
        <fullName evidence="4">Glycosyltransferase RgtA/B/C/D-like domain-containing protein</fullName>
    </recommendedName>
</protein>
<evidence type="ECO:0008006" key="4">
    <source>
        <dbReference type="Google" id="ProtNLM"/>
    </source>
</evidence>
<sequence length="354" mass="37904">MTAQASDAPARWLSLPLVTGVCVYAGLLALGNRMLADPDTFWQIKVGQWILDNAAVPRTDIFSFTMQGQPWISTQWLAQACYALAFSVAGWAGPVILTAASIAAAFALLARFLERRLDTFVVLILLLAALAIASPHFLVRPHALAMPVMVAWVMGLIATADRGGVPSFWLPPLMTLWANLHGSFVFGLVLIGAIALDAMMRVERPARAQLLLRWFVFGLVALAASCITPYGWNSLLAARNILNLGAALSMITEWRPADFTRFGAFEGVLLLGLGAVLFKGLKLPMMRIVLTLGLLHMALASARNATVLALLLPIVLSGPLAARFGRAAMLPTNGARLRSMVAVATLVPVIAITG</sequence>
<evidence type="ECO:0000313" key="2">
    <source>
        <dbReference type="EMBL" id="NGX95887.1"/>
    </source>
</evidence>
<dbReference type="AlphaFoldDB" id="A0A7C9VEQ8"/>
<name>A0A7C9VEQ8_9BRAD</name>
<accession>A0A7C9VEQ8</accession>